<reference evidence="1 2" key="1">
    <citation type="submission" date="2019-10" db="EMBL/GenBank/DDBJ databases">
        <title>Complete genome sequence of bacteriophage vB_RLeM_RL38JI.</title>
        <authorList>
            <person name="Gunathilake D."/>
            <person name="Bhat S."/>
            <person name="Yost C.K."/>
            <person name="Hynes M.F."/>
        </authorList>
    </citation>
    <scope>NUCLEOTIDE SEQUENCE [LARGE SCALE GENOMIC DNA]</scope>
</reference>
<accession>A0A6B9J1M1</accession>
<organism evidence="1 2">
    <name type="scientific">Rhizobium phage RL38J1</name>
    <dbReference type="NCBI Taxonomy" id="2663232"/>
    <lineage>
        <taxon>Viruses</taxon>
        <taxon>Duplodnaviria</taxon>
        <taxon>Heunggongvirae</taxon>
        <taxon>Uroviricota</taxon>
        <taxon>Caudoviricetes</taxon>
        <taxon>Pootjesviridae</taxon>
        <taxon>Innesvirus</taxon>
        <taxon>Innesvirus RL38J1</taxon>
    </lineage>
</organism>
<dbReference type="Proteomes" id="UP000436513">
    <property type="component" value="Segment"/>
</dbReference>
<evidence type="ECO:0000313" key="2">
    <source>
        <dbReference type="Proteomes" id="UP000436513"/>
    </source>
</evidence>
<keyword evidence="2" id="KW-1185">Reference proteome</keyword>
<proteinExistence type="predicted"/>
<protein>
    <submittedName>
        <fullName evidence="1">Uncharacterized protein</fullName>
    </submittedName>
</protein>
<dbReference type="EMBL" id="MN549360">
    <property type="protein sequence ID" value="QGZ14050.1"/>
    <property type="molecule type" value="Genomic_DNA"/>
</dbReference>
<name>A0A6B9J1M1_9CAUD</name>
<sequence length="72" mass="8416">MKNYYKGEGYGSETSIFTIAECTKEEAEDFCKRMNACMKFEEYYVEDDAYRCDADYLKSMADGVEEASRKRT</sequence>
<gene>
    <name evidence="1" type="ORF">RL38J1_026</name>
</gene>
<evidence type="ECO:0000313" key="1">
    <source>
        <dbReference type="EMBL" id="QGZ14050.1"/>
    </source>
</evidence>